<keyword evidence="2" id="KW-0812">Transmembrane</keyword>
<protein>
    <submittedName>
        <fullName evidence="3">Uncharacterized protein</fullName>
    </submittedName>
</protein>
<reference evidence="4" key="1">
    <citation type="journal article" date="2016" name="Nat. Commun.">
        <title>The Gonium pectorale genome demonstrates co-option of cell cycle regulation during the evolution of multicellularity.</title>
        <authorList>
            <person name="Hanschen E.R."/>
            <person name="Marriage T.N."/>
            <person name="Ferris P.J."/>
            <person name="Hamaji T."/>
            <person name="Toyoda A."/>
            <person name="Fujiyama A."/>
            <person name="Neme R."/>
            <person name="Noguchi H."/>
            <person name="Minakuchi Y."/>
            <person name="Suzuki M."/>
            <person name="Kawai-Toyooka H."/>
            <person name="Smith D.R."/>
            <person name="Sparks H."/>
            <person name="Anderson J."/>
            <person name="Bakaric R."/>
            <person name="Luria V."/>
            <person name="Karger A."/>
            <person name="Kirschner M.W."/>
            <person name="Durand P.M."/>
            <person name="Michod R.E."/>
            <person name="Nozaki H."/>
            <person name="Olson B.J."/>
        </authorList>
    </citation>
    <scope>NUCLEOTIDE SEQUENCE [LARGE SCALE GENOMIC DNA]</scope>
    <source>
        <strain evidence="4">NIES-2863</strain>
    </source>
</reference>
<dbReference type="EMBL" id="LSYV01000122">
    <property type="protein sequence ID" value="KXZ42722.1"/>
    <property type="molecule type" value="Genomic_DNA"/>
</dbReference>
<dbReference type="AlphaFoldDB" id="A0A150FYN9"/>
<feature type="region of interest" description="Disordered" evidence="1">
    <location>
        <begin position="247"/>
        <end position="272"/>
    </location>
</feature>
<proteinExistence type="predicted"/>
<keyword evidence="4" id="KW-1185">Reference proteome</keyword>
<gene>
    <name evidence="3" type="ORF">GPECTOR_122g463</name>
</gene>
<feature type="region of interest" description="Disordered" evidence="1">
    <location>
        <begin position="427"/>
        <end position="467"/>
    </location>
</feature>
<keyword evidence="2" id="KW-0472">Membrane</keyword>
<organism evidence="3 4">
    <name type="scientific">Gonium pectorale</name>
    <name type="common">Green alga</name>
    <dbReference type="NCBI Taxonomy" id="33097"/>
    <lineage>
        <taxon>Eukaryota</taxon>
        <taxon>Viridiplantae</taxon>
        <taxon>Chlorophyta</taxon>
        <taxon>core chlorophytes</taxon>
        <taxon>Chlorophyceae</taxon>
        <taxon>CS clade</taxon>
        <taxon>Chlamydomonadales</taxon>
        <taxon>Volvocaceae</taxon>
        <taxon>Gonium</taxon>
    </lineage>
</organism>
<name>A0A150FYN9_GONPE</name>
<dbReference type="Proteomes" id="UP000075714">
    <property type="component" value="Unassembled WGS sequence"/>
</dbReference>
<evidence type="ECO:0000256" key="2">
    <source>
        <dbReference type="SAM" id="Phobius"/>
    </source>
</evidence>
<evidence type="ECO:0000313" key="4">
    <source>
        <dbReference type="Proteomes" id="UP000075714"/>
    </source>
</evidence>
<feature type="transmembrane region" description="Helical" evidence="2">
    <location>
        <begin position="396"/>
        <end position="419"/>
    </location>
</feature>
<sequence length="467" mass="48609">MSSSTNTSTRPAVGLNSIILDSYLTATIPPTDTPGRPVVISPLSSILSSAEHIAPSAGAKGQQVPISPADGQQESIAWKMLAMALTFGLYDPSDELVPEGIDYDADGVDLTSADYSLSPELLPEGYEQPPSSSSYNSTADFQDAWMSYTSSESYMHVDLMRRLFVVNQRVHLLMYNTLALFLSLYGEYGVEPDAAVRAVQAGLALTVEAYMPERVTVNPDGTANATFISEAVQRAYDILTNNYEEPDYGPPYDYGAPPEAPSPPTQQHPQVRRRWRRRLLAGGGGGDGELAANATAALVRVVAAADSLLVGVQRQIAAVNASDPAAVLALDDAMKQVRRLLAVATTSLPTALAAVAEGSLSIDALLGNFTGAALLAAVQDVVLPEDTTDHNDLDGLVIGLVLGLSFGAAAAAVMTYTWWQRRRGGGGGGGRVAAEVPPPAAAGADEEAGGAAGPQATASAAVPLAAN</sequence>
<accession>A0A150FYN9</accession>
<evidence type="ECO:0000256" key="1">
    <source>
        <dbReference type="SAM" id="MobiDB-lite"/>
    </source>
</evidence>
<keyword evidence="2" id="KW-1133">Transmembrane helix</keyword>
<feature type="compositionally biased region" description="Low complexity" evidence="1">
    <location>
        <begin position="453"/>
        <end position="467"/>
    </location>
</feature>
<comment type="caution">
    <text evidence="3">The sequence shown here is derived from an EMBL/GenBank/DDBJ whole genome shotgun (WGS) entry which is preliminary data.</text>
</comment>
<evidence type="ECO:0000313" key="3">
    <source>
        <dbReference type="EMBL" id="KXZ42722.1"/>
    </source>
</evidence>